<dbReference type="EMBL" id="LUGG01000025">
    <property type="protein sequence ID" value="OBZ67075.1"/>
    <property type="molecule type" value="Genomic_DNA"/>
</dbReference>
<organism evidence="1 2">
    <name type="scientific">Grifola frondosa</name>
    <name type="common">Maitake</name>
    <name type="synonym">Polyporus frondosus</name>
    <dbReference type="NCBI Taxonomy" id="5627"/>
    <lineage>
        <taxon>Eukaryota</taxon>
        <taxon>Fungi</taxon>
        <taxon>Dikarya</taxon>
        <taxon>Basidiomycota</taxon>
        <taxon>Agaricomycotina</taxon>
        <taxon>Agaricomycetes</taxon>
        <taxon>Polyporales</taxon>
        <taxon>Grifolaceae</taxon>
        <taxon>Grifola</taxon>
    </lineage>
</organism>
<proteinExistence type="predicted"/>
<evidence type="ECO:0000313" key="1">
    <source>
        <dbReference type="EMBL" id="OBZ67075.1"/>
    </source>
</evidence>
<reference evidence="1 2" key="1">
    <citation type="submission" date="2016-03" db="EMBL/GenBank/DDBJ databases">
        <title>Whole genome sequencing of Grifola frondosa 9006-11.</title>
        <authorList>
            <person name="Min B."/>
            <person name="Park H."/>
            <person name="Kim J.-G."/>
            <person name="Cho H."/>
            <person name="Oh Y.-L."/>
            <person name="Kong W.-S."/>
            <person name="Choi I.-G."/>
        </authorList>
    </citation>
    <scope>NUCLEOTIDE SEQUENCE [LARGE SCALE GENOMIC DNA]</scope>
    <source>
        <strain evidence="1 2">9006-11</strain>
    </source>
</reference>
<sequence length="130" mass="15275">MFMTDLTTKYRNPDGTWKPEFDPFKCSPIPSFMRVYGIGYDGAGIIIYALFPRYEVKESKLQWGFCCTEVVTQYRSDFAKYSTTRRVEVLRALLIVLDRAWSLTEKLCKEYTLDFPLELRKLDELWATVA</sequence>
<comment type="caution">
    <text evidence="1">The sequence shown here is derived from an EMBL/GenBank/DDBJ whole genome shotgun (WGS) entry which is preliminary data.</text>
</comment>
<keyword evidence="2" id="KW-1185">Reference proteome</keyword>
<evidence type="ECO:0000313" key="2">
    <source>
        <dbReference type="Proteomes" id="UP000092993"/>
    </source>
</evidence>
<protein>
    <submittedName>
        <fullName evidence="1">Uncharacterized protein</fullName>
    </submittedName>
</protein>
<dbReference type="Proteomes" id="UP000092993">
    <property type="component" value="Unassembled WGS sequence"/>
</dbReference>
<gene>
    <name evidence="1" type="ORF">A0H81_12885</name>
</gene>
<dbReference type="AlphaFoldDB" id="A0A1C7LQH5"/>
<name>A0A1C7LQH5_GRIFR</name>
<accession>A0A1C7LQH5</accession>